<evidence type="ECO:0000259" key="5">
    <source>
        <dbReference type="PROSITE" id="PS51898"/>
    </source>
</evidence>
<dbReference type="EMBL" id="QKZQ01000007">
    <property type="protein sequence ID" value="PZX44570.1"/>
    <property type="molecule type" value="Genomic_DNA"/>
</dbReference>
<dbReference type="InterPro" id="IPR038488">
    <property type="entry name" value="Integrase_DNA-bd_sf"/>
</dbReference>
<dbReference type="AlphaFoldDB" id="A0A2W7QFG3"/>
<dbReference type="InterPro" id="IPR002104">
    <property type="entry name" value="Integrase_catalytic"/>
</dbReference>
<keyword evidence="4" id="KW-0233">DNA recombination</keyword>
<dbReference type="SUPFAM" id="SSF56349">
    <property type="entry name" value="DNA breaking-rejoining enzymes"/>
    <property type="match status" value="1"/>
</dbReference>
<dbReference type="RefSeq" id="WP_071469656.1">
    <property type="nucleotide sequence ID" value="NZ_MEHT01000017.1"/>
</dbReference>
<dbReference type="OrthoDB" id="9795573at2"/>
<evidence type="ECO:0000313" key="6">
    <source>
        <dbReference type="EMBL" id="PZX44570.1"/>
    </source>
</evidence>
<dbReference type="GO" id="GO:0003677">
    <property type="term" value="F:DNA binding"/>
    <property type="evidence" value="ECO:0007669"/>
    <property type="project" value="UniProtKB-KW"/>
</dbReference>
<dbReference type="PANTHER" id="PTHR30629">
    <property type="entry name" value="PROPHAGE INTEGRASE"/>
    <property type="match status" value="1"/>
</dbReference>
<reference evidence="6 7" key="1">
    <citation type="submission" date="2018-06" db="EMBL/GenBank/DDBJ databases">
        <title>Genomic Encyclopedia of Archaeal and Bacterial Type Strains, Phase II (KMG-II): from individual species to whole genera.</title>
        <authorList>
            <person name="Goeker M."/>
        </authorList>
    </citation>
    <scope>NUCLEOTIDE SEQUENCE [LARGE SCALE GENOMIC DNA]</scope>
    <source>
        <strain evidence="6 7">DSM 13087</strain>
    </source>
</reference>
<dbReference type="PANTHER" id="PTHR30629:SF2">
    <property type="entry name" value="PROPHAGE INTEGRASE INTS-RELATED"/>
    <property type="match status" value="1"/>
</dbReference>
<dbReference type="GO" id="GO:0015074">
    <property type="term" value="P:DNA integration"/>
    <property type="evidence" value="ECO:0007669"/>
    <property type="project" value="UniProtKB-KW"/>
</dbReference>
<dbReference type="Pfam" id="PF22022">
    <property type="entry name" value="Phage_int_M"/>
    <property type="match status" value="1"/>
</dbReference>
<dbReference type="InterPro" id="IPR013762">
    <property type="entry name" value="Integrase-like_cat_sf"/>
</dbReference>
<dbReference type="Proteomes" id="UP000249364">
    <property type="component" value="Unassembled WGS sequence"/>
</dbReference>
<organism evidence="6 7">
    <name type="scientific">Roseinatronobacter thiooxidans</name>
    <dbReference type="NCBI Taxonomy" id="121821"/>
    <lineage>
        <taxon>Bacteria</taxon>
        <taxon>Pseudomonadati</taxon>
        <taxon>Pseudomonadota</taxon>
        <taxon>Alphaproteobacteria</taxon>
        <taxon>Rhodobacterales</taxon>
        <taxon>Paracoccaceae</taxon>
        <taxon>Roseinatronobacter</taxon>
    </lineage>
</organism>
<protein>
    <submittedName>
        <fullName evidence="6">Phage integrase family protein</fullName>
    </submittedName>
</protein>
<feature type="domain" description="Tyr recombinase" evidence="5">
    <location>
        <begin position="221"/>
        <end position="414"/>
    </location>
</feature>
<name>A0A2W7QFG3_9RHOB</name>
<dbReference type="InterPro" id="IPR011010">
    <property type="entry name" value="DNA_brk_join_enz"/>
</dbReference>
<dbReference type="Gene3D" id="3.30.160.390">
    <property type="entry name" value="Integrase, DNA-binding domain"/>
    <property type="match status" value="1"/>
</dbReference>
<proteinExistence type="inferred from homology"/>
<keyword evidence="3" id="KW-0238">DNA-binding</keyword>
<accession>A0A2W7QFG3</accession>
<dbReference type="Gene3D" id="1.10.443.10">
    <property type="entry name" value="Intergrase catalytic core"/>
    <property type="match status" value="1"/>
</dbReference>
<keyword evidence="2" id="KW-0229">DNA integration</keyword>
<dbReference type="InterPro" id="IPR010998">
    <property type="entry name" value="Integrase_recombinase_N"/>
</dbReference>
<comment type="similarity">
    <text evidence="1">Belongs to the 'phage' integrase family.</text>
</comment>
<dbReference type="STRING" id="121821.GCA_001870675_00845"/>
<dbReference type="InterPro" id="IPR025166">
    <property type="entry name" value="Integrase_DNA_bind_dom"/>
</dbReference>
<evidence type="ECO:0000256" key="2">
    <source>
        <dbReference type="ARBA" id="ARBA00022908"/>
    </source>
</evidence>
<comment type="caution">
    <text evidence="6">The sequence shown here is derived from an EMBL/GenBank/DDBJ whole genome shotgun (WGS) entry which is preliminary data.</text>
</comment>
<dbReference type="InterPro" id="IPR053876">
    <property type="entry name" value="Phage_int_M"/>
</dbReference>
<dbReference type="CDD" id="cd00801">
    <property type="entry name" value="INT_P4_C"/>
    <property type="match status" value="1"/>
</dbReference>
<evidence type="ECO:0000256" key="1">
    <source>
        <dbReference type="ARBA" id="ARBA00008857"/>
    </source>
</evidence>
<dbReference type="Pfam" id="PF13356">
    <property type="entry name" value="Arm-DNA-bind_3"/>
    <property type="match status" value="1"/>
</dbReference>
<evidence type="ECO:0000256" key="4">
    <source>
        <dbReference type="ARBA" id="ARBA00023172"/>
    </source>
</evidence>
<dbReference type="Pfam" id="PF00589">
    <property type="entry name" value="Phage_integrase"/>
    <property type="match status" value="1"/>
</dbReference>
<sequence length="437" mass="48074">MPKKARELSAKEVRDLKHPGKGRNVVFPVGGVAGLLLQITPTGARSWLIRTTVGSRRRDIGLGGFPDVTLAQARERAREAKDAIRQGIDPVEQRKAARAALVAAQARGLTFKEAWERFSAQKVKEFSTDRYRGQWKATVETYALPELGKMLVADITLQDILRVLQPIWDDRTVTAVKVRERVEKTLAWATVNGHREGPNPAAWRGNLEMVLTAPSKVSGAKNYPALQIDDAGRWWQALQARDGMGAKALAFQAMTATRSGAIRFATWDEIDLAKRLWTIQPGRQSSKIPANESAKRIPLTDDMVALLEALPRAQGNDLVFWAPKGGALSDATLAKVMRTIHEADQKAGGKGYVDAATGEAAVPHGLRSCFRSWVAERTGFDADMAEIALFHKVGSKVQQAYDRSDQVDKRRGMMQAWGDFLHGRAAEKVVQLQGARG</sequence>
<evidence type="ECO:0000313" key="7">
    <source>
        <dbReference type="Proteomes" id="UP000249364"/>
    </source>
</evidence>
<keyword evidence="7" id="KW-1185">Reference proteome</keyword>
<dbReference type="GO" id="GO:0006310">
    <property type="term" value="P:DNA recombination"/>
    <property type="evidence" value="ECO:0007669"/>
    <property type="project" value="UniProtKB-KW"/>
</dbReference>
<dbReference type="InterPro" id="IPR050808">
    <property type="entry name" value="Phage_Integrase"/>
</dbReference>
<evidence type="ECO:0000256" key="3">
    <source>
        <dbReference type="ARBA" id="ARBA00023125"/>
    </source>
</evidence>
<gene>
    <name evidence="6" type="ORF">LY56_01818</name>
</gene>
<dbReference type="PROSITE" id="PS51898">
    <property type="entry name" value="TYR_RECOMBINASE"/>
    <property type="match status" value="1"/>
</dbReference>
<dbReference type="Gene3D" id="1.10.150.130">
    <property type="match status" value="1"/>
</dbReference>